<dbReference type="AlphaFoldDB" id="A0A5J4R067"/>
<comment type="caution">
    <text evidence="1">The sequence shown here is derived from an EMBL/GenBank/DDBJ whole genome shotgun (WGS) entry which is preliminary data.</text>
</comment>
<sequence>MTIDKYYDITKSKRIEIPFMTNKEAFEEFRKGWGYSFVYSLTEIRDIYLTIKQHKVESLAHFTKNFVVNKIPYSKTEWEKRRVLEILNALVNFGLVDKEYNILNHACFSDSSVGMPLSESDKYVFKEIYINYFRFKELFLLYVNPELFFSNKLEIHNITEYDLISKSNVLYSFANEGNRVDSFFTCLTDNPDVYIISEHNKDGDKNGGIKRFWDVFMSWGENLEFIEKFNMISVGNKLSNNKSFVCSYVLSKDGITTSLLQFLKINYPNMRSIDLSQLTFQLCTNYRVSCNDAKEFIINEYKANTEQISLVRTSEVFIKEREFSQKEKVFYPKYKDSYISHIILRA</sequence>
<evidence type="ECO:0000313" key="1">
    <source>
        <dbReference type="EMBL" id="KAA6326600.1"/>
    </source>
</evidence>
<dbReference type="EMBL" id="SNRY01002138">
    <property type="protein sequence ID" value="KAA6326600.1"/>
    <property type="molecule type" value="Genomic_DNA"/>
</dbReference>
<reference evidence="1" key="1">
    <citation type="submission" date="2019-03" db="EMBL/GenBank/DDBJ databases">
        <title>Single cell metagenomics reveals metabolic interactions within the superorganism composed of flagellate Streblomastix strix and complex community of Bacteroidetes bacteria on its surface.</title>
        <authorList>
            <person name="Treitli S.C."/>
            <person name="Kolisko M."/>
            <person name="Husnik F."/>
            <person name="Keeling P."/>
            <person name="Hampl V."/>
        </authorList>
    </citation>
    <scope>NUCLEOTIDE SEQUENCE</scope>
    <source>
        <strain evidence="1">STM</strain>
    </source>
</reference>
<protein>
    <submittedName>
        <fullName evidence="1">Uncharacterized protein</fullName>
    </submittedName>
</protein>
<proteinExistence type="predicted"/>
<name>A0A5J4R067_9ZZZZ</name>
<gene>
    <name evidence="1" type="ORF">EZS27_024314</name>
</gene>
<accession>A0A5J4R067</accession>
<organism evidence="1">
    <name type="scientific">termite gut metagenome</name>
    <dbReference type="NCBI Taxonomy" id="433724"/>
    <lineage>
        <taxon>unclassified sequences</taxon>
        <taxon>metagenomes</taxon>
        <taxon>organismal metagenomes</taxon>
    </lineage>
</organism>